<dbReference type="SMART" id="SM00239">
    <property type="entry name" value="C2"/>
    <property type="match status" value="1"/>
</dbReference>
<keyword evidence="7" id="KW-1185">Reference proteome</keyword>
<evidence type="ECO:0000259" key="3">
    <source>
        <dbReference type="PROSITE" id="PS50004"/>
    </source>
</evidence>
<accession>A0A8J4G1V4</accession>
<dbReference type="CDD" id="cd00030">
    <property type="entry name" value="C2"/>
    <property type="match status" value="1"/>
</dbReference>
<dbReference type="GO" id="GO:0005509">
    <property type="term" value="F:calcium ion binding"/>
    <property type="evidence" value="ECO:0007669"/>
    <property type="project" value="TreeGrafter"/>
</dbReference>
<feature type="domain" description="C2" evidence="3">
    <location>
        <begin position="1"/>
        <end position="119"/>
    </location>
</feature>
<dbReference type="EMBL" id="BNCQ01000002">
    <property type="protein sequence ID" value="GIL95397.1"/>
    <property type="molecule type" value="Genomic_DNA"/>
</dbReference>
<evidence type="ECO:0000313" key="5">
    <source>
        <dbReference type="EMBL" id="GIL95397.1"/>
    </source>
</evidence>
<dbReference type="SUPFAM" id="SSF49562">
    <property type="entry name" value="C2 domain (Calcium/lipid-binding domain, CaLB)"/>
    <property type="match status" value="1"/>
</dbReference>
<dbReference type="InterPro" id="IPR000008">
    <property type="entry name" value="C2_dom"/>
</dbReference>
<dbReference type="Pfam" id="PF00168">
    <property type="entry name" value="C2"/>
    <property type="match status" value="1"/>
</dbReference>
<dbReference type="GO" id="GO:0016020">
    <property type="term" value="C:membrane"/>
    <property type="evidence" value="ECO:0007669"/>
    <property type="project" value="TreeGrafter"/>
</dbReference>
<dbReference type="Proteomes" id="UP000747110">
    <property type="component" value="Unassembled WGS sequence"/>
</dbReference>
<name>A0A8J4G1V4_9CHLO</name>
<comment type="caution">
    <text evidence="5">The sequence shown here is derived from an EMBL/GenBank/DDBJ whole genome shotgun (WGS) entry which is preliminary data.</text>
</comment>
<evidence type="ECO:0000313" key="7">
    <source>
        <dbReference type="Proteomes" id="UP000747110"/>
    </source>
</evidence>
<dbReference type="InterPro" id="IPR035892">
    <property type="entry name" value="C2_domain_sf"/>
</dbReference>
<keyword evidence="1" id="KW-0479">Metal-binding</keyword>
<dbReference type="PANTHER" id="PTHR45911">
    <property type="entry name" value="C2 DOMAIN-CONTAINING PROTEIN"/>
    <property type="match status" value="1"/>
</dbReference>
<evidence type="ECO:0000313" key="4">
    <source>
        <dbReference type="EMBL" id="GIL81843.1"/>
    </source>
</evidence>
<dbReference type="AlphaFoldDB" id="A0A8J4G1V4"/>
<gene>
    <name evidence="4" type="ORF">Vretifemale_10824</name>
    <name evidence="5" type="ORF">Vretimale_1430</name>
</gene>
<keyword evidence="2" id="KW-0106">Calcium</keyword>
<dbReference type="Gene3D" id="2.60.40.150">
    <property type="entry name" value="C2 domain"/>
    <property type="match status" value="1"/>
</dbReference>
<organism evidence="5 6">
    <name type="scientific">Volvox reticuliferus</name>
    <dbReference type="NCBI Taxonomy" id="1737510"/>
    <lineage>
        <taxon>Eukaryota</taxon>
        <taxon>Viridiplantae</taxon>
        <taxon>Chlorophyta</taxon>
        <taxon>core chlorophytes</taxon>
        <taxon>Chlorophyceae</taxon>
        <taxon>CS clade</taxon>
        <taxon>Chlamydomonadales</taxon>
        <taxon>Volvocaceae</taxon>
        <taxon>Volvox</taxon>
    </lineage>
</organism>
<evidence type="ECO:0000256" key="2">
    <source>
        <dbReference type="ARBA" id="ARBA00022837"/>
    </source>
</evidence>
<proteinExistence type="predicted"/>
<protein>
    <recommendedName>
        <fullName evidence="3">C2 domain-containing protein</fullName>
    </recommendedName>
</protein>
<evidence type="ECO:0000313" key="6">
    <source>
        <dbReference type="Proteomes" id="UP000722791"/>
    </source>
</evidence>
<dbReference type="PROSITE" id="PS50004">
    <property type="entry name" value="C2"/>
    <property type="match status" value="1"/>
</dbReference>
<dbReference type="OrthoDB" id="73919at2759"/>
<dbReference type="PANTHER" id="PTHR45911:SF4">
    <property type="entry name" value="MULTIPLE C2 AND TRANSMEMBRANE DOMAIN-CONTAINING PROTEIN"/>
    <property type="match status" value="1"/>
</dbReference>
<sequence>MVTKKIGMGVTHMLLDVNIVIRGCEGLPRMDLVGHADPYVILRIMSPDGAQTFNYKTLVIYNTGEPIWDEEIYLRNVPLNSQCLFQVIDKDHLSHDDTIGSCQLALDPATITAAMSMPSITTAADGNSTKATQGVHGPDGEGYQLRLPIKASPCVPVSAGHLLLALRCRSPCLPPGPLLHCGPVRYRFSISTLAGVITRHSQDDGFLAFAAYKVNLAGLPNFFPAGASAHWNMSYDKARQVFGSRTLVKAVQAQHALLYQDGGKRTSRGVLRGGGDFVLLLRGGVRAKQRRYYTYVLMGDGSLCFSETGAEFFSDMMSKHAMHAGCAEGVVYAGEFCLLPGKLAATFMSIANVHAVEAVEAAASLAEVEVEAADATAALKGIGGDQAGDWMLVVDNNSGTYAPPAMQLPVLAALLQHNFAGLRVEVLAQDDARLTALQARVPSRHAV</sequence>
<reference evidence="5" key="1">
    <citation type="journal article" date="2021" name="Proc. Natl. Acad. Sci. U.S.A.">
        <title>Three genomes in the algal genus Volvox reveal the fate of a haploid sex-determining region after a transition to homothallism.</title>
        <authorList>
            <person name="Yamamoto K."/>
            <person name="Hamaji T."/>
            <person name="Kawai-Toyooka H."/>
            <person name="Matsuzaki R."/>
            <person name="Takahashi F."/>
            <person name="Nishimura Y."/>
            <person name="Kawachi M."/>
            <person name="Noguchi H."/>
            <person name="Minakuchi Y."/>
            <person name="Umen J.G."/>
            <person name="Toyoda A."/>
            <person name="Nozaki H."/>
        </authorList>
    </citation>
    <scope>NUCLEOTIDE SEQUENCE</scope>
    <source>
        <strain evidence="5">NIES-3785</strain>
        <strain evidence="4">NIES-3786</strain>
    </source>
</reference>
<dbReference type="EMBL" id="BNCP01000022">
    <property type="protein sequence ID" value="GIL81843.1"/>
    <property type="molecule type" value="Genomic_DNA"/>
</dbReference>
<evidence type="ECO:0000256" key="1">
    <source>
        <dbReference type="ARBA" id="ARBA00022723"/>
    </source>
</evidence>
<dbReference type="Proteomes" id="UP000722791">
    <property type="component" value="Unassembled WGS sequence"/>
</dbReference>